<sequence>MKSILALTPVFLSAVSAAAIEKRQVTQFDVTNFVAGCTTAGTCSWSFEFAETPGGPSFSCAGTAPAAQPGNIFPTTSGTHACSDPAVNFFFQHIAPLSSYRIVVNDVRTVPGIGGSHAFAASEFSSASGAEQYVGTGSFTIVLPNP</sequence>
<evidence type="ECO:0000313" key="2">
    <source>
        <dbReference type="EMBL" id="TPX18716.1"/>
    </source>
</evidence>
<dbReference type="InParanoid" id="A0A507BH77"/>
<dbReference type="RefSeq" id="XP_031000427.1">
    <property type="nucleotide sequence ID" value="XM_031136777.1"/>
</dbReference>
<keyword evidence="1" id="KW-0732">Signal</keyword>
<accession>A0A507BH77</accession>
<reference evidence="2 3" key="1">
    <citation type="submission" date="2019-06" db="EMBL/GenBank/DDBJ databases">
        <title>Draft genome sequence of the filamentous fungus Phialemoniopsis curvata isolated from diesel fuel.</title>
        <authorList>
            <person name="Varaljay V.A."/>
            <person name="Lyon W.J."/>
            <person name="Crouch A.L."/>
            <person name="Drake C.E."/>
            <person name="Hollomon J.M."/>
            <person name="Nadeau L.J."/>
            <person name="Nunn H.S."/>
            <person name="Stevenson B.S."/>
            <person name="Bojanowski C.L."/>
            <person name="Crookes-Goodson W.J."/>
        </authorList>
    </citation>
    <scope>NUCLEOTIDE SEQUENCE [LARGE SCALE GENOMIC DNA]</scope>
    <source>
        <strain evidence="2 3">D216</strain>
    </source>
</reference>
<dbReference type="EMBL" id="SKBQ01000010">
    <property type="protein sequence ID" value="TPX18716.1"/>
    <property type="molecule type" value="Genomic_DNA"/>
</dbReference>
<comment type="caution">
    <text evidence="2">The sequence shown here is derived from an EMBL/GenBank/DDBJ whole genome shotgun (WGS) entry which is preliminary data.</text>
</comment>
<evidence type="ECO:0000313" key="3">
    <source>
        <dbReference type="Proteomes" id="UP000319257"/>
    </source>
</evidence>
<evidence type="ECO:0000256" key="1">
    <source>
        <dbReference type="SAM" id="SignalP"/>
    </source>
</evidence>
<dbReference type="AlphaFoldDB" id="A0A507BH77"/>
<name>A0A507BH77_9PEZI</name>
<proteinExistence type="predicted"/>
<dbReference type="Proteomes" id="UP000319257">
    <property type="component" value="Unassembled WGS sequence"/>
</dbReference>
<protein>
    <submittedName>
        <fullName evidence="2">Uncharacterized protein</fullName>
    </submittedName>
</protein>
<feature type="chain" id="PRO_5021212681" evidence="1">
    <location>
        <begin position="18"/>
        <end position="146"/>
    </location>
</feature>
<gene>
    <name evidence="2" type="ORF">E0L32_002573</name>
</gene>
<keyword evidence="3" id="KW-1185">Reference proteome</keyword>
<feature type="signal peptide" evidence="1">
    <location>
        <begin position="1"/>
        <end position="17"/>
    </location>
</feature>
<organism evidence="2 3">
    <name type="scientific">Thyridium curvatum</name>
    <dbReference type="NCBI Taxonomy" id="1093900"/>
    <lineage>
        <taxon>Eukaryota</taxon>
        <taxon>Fungi</taxon>
        <taxon>Dikarya</taxon>
        <taxon>Ascomycota</taxon>
        <taxon>Pezizomycotina</taxon>
        <taxon>Sordariomycetes</taxon>
        <taxon>Sordariomycetidae</taxon>
        <taxon>Thyridiales</taxon>
        <taxon>Thyridiaceae</taxon>
        <taxon>Thyridium</taxon>
    </lineage>
</organism>
<dbReference type="GeneID" id="41970020"/>